<organism evidence="3 4">
    <name type="scientific">Oerskovia enterophila</name>
    <dbReference type="NCBI Taxonomy" id="43678"/>
    <lineage>
        <taxon>Bacteria</taxon>
        <taxon>Bacillati</taxon>
        <taxon>Actinomycetota</taxon>
        <taxon>Actinomycetes</taxon>
        <taxon>Micrococcales</taxon>
        <taxon>Cellulomonadaceae</taxon>
        <taxon>Oerskovia</taxon>
    </lineage>
</organism>
<dbReference type="InterPro" id="IPR007165">
    <property type="entry name" value="Phage_holin_4_2"/>
</dbReference>
<evidence type="ECO:0000256" key="2">
    <source>
        <dbReference type="SAM" id="Phobius"/>
    </source>
</evidence>
<keyword evidence="2" id="KW-0812">Transmembrane</keyword>
<keyword evidence="2" id="KW-1133">Transmembrane helix</keyword>
<dbReference type="InterPro" id="IPR017850">
    <property type="entry name" value="Alkaline_phosphatase_core_sf"/>
</dbReference>
<feature type="region of interest" description="Disordered" evidence="1">
    <location>
        <begin position="522"/>
        <end position="556"/>
    </location>
</feature>
<dbReference type="RefSeq" id="WP_068625417.1">
    <property type="nucleotide sequence ID" value="NZ_MAQA01000016.1"/>
</dbReference>
<evidence type="ECO:0000313" key="4">
    <source>
        <dbReference type="Proteomes" id="UP000093412"/>
    </source>
</evidence>
<name>A0ABX2YC60_9CELL</name>
<protein>
    <submittedName>
        <fullName evidence="3">Type I phosphodiesterase / nucleotide pyrophosphatase</fullName>
    </submittedName>
</protein>
<accession>A0ABX2YC60</accession>
<feature type="region of interest" description="Disordered" evidence="1">
    <location>
        <begin position="146"/>
        <end position="193"/>
    </location>
</feature>
<dbReference type="EMBL" id="MAQA01000016">
    <property type="protein sequence ID" value="OCI31545.1"/>
    <property type="molecule type" value="Genomic_DNA"/>
</dbReference>
<dbReference type="InterPro" id="IPR002591">
    <property type="entry name" value="Phosphodiest/P_Trfase"/>
</dbReference>
<dbReference type="Pfam" id="PF04020">
    <property type="entry name" value="Phage_holin_4_2"/>
    <property type="match status" value="1"/>
</dbReference>
<keyword evidence="2" id="KW-0472">Membrane</keyword>
<feature type="compositionally biased region" description="Low complexity" evidence="1">
    <location>
        <begin position="171"/>
        <end position="180"/>
    </location>
</feature>
<keyword evidence="4" id="KW-1185">Reference proteome</keyword>
<evidence type="ECO:0000256" key="1">
    <source>
        <dbReference type="SAM" id="MobiDB-lite"/>
    </source>
</evidence>
<sequence length="746" mass="78518">MRHRLPFSLHDLTGALWSLVSTTAGLGLAIWIVPGVRITSWWSVFLAALVVGVGDAVLRPLWRVVAGRAGVVGALVSGLAGQVLVAWLALTYLPGFETDDWGSVVAVLVLAAFFMAIGRWAIGASDNDYVIDNLLRRARRAQRTAARRAARASSGGGESKAGGPTGPPASPGTSGTPGAADLSDSPPAPVPGSRPAGLLVVQLDGVARSTFDHAVQAGLAPNLARWISAGTHDLETWWARVPSTTPASQAGLLHGTSEHVPAFRWWDREQGRLVVTNHPADAARVEALMTDGRGLLAGGGVAVSTMFSGDAGTNLLVMSRARAGLGPGQVFVHFFSSPFVLVRALVGTVGEFFKELYQGWQQAVRDVEPRVSRLGAYPVLRAVSNVVLRDLNTSLVAEQLVRGAPVVFVDLVDYDEIAHHAGPLRPEAMRALEGLDRVVGLLEQVAEVAPRRYEVVVLSDHGQSLGATFEQVVGRSFLDEVRRLMAVRTAPGERRRRASGVRSAAGADSEAWGAVNTALNALGRDRGGRSGPGERDERSERGGRVLVGPDRDAAPADAGELPEVAVVGSGNLGLVWFPRSPERLVGDEIRARWPALVPGLVANPAVGVVVVQENRPPEGEVPDVVAYGPAGSRHLVSGQVHGEDPLAAYGPRAAPDLLRAASLEHAGDLLLVSSVDDAGLVHAFEGLVGSHGGLGGAQNEAILLHPASLRVSDGAREDVCGTRMLVGAEAVHRELVRWLEELGVRT</sequence>
<comment type="caution">
    <text evidence="3">The sequence shown here is derived from an EMBL/GenBank/DDBJ whole genome shotgun (WGS) entry which is preliminary data.</text>
</comment>
<gene>
    <name evidence="3" type="ORF">OERS_16720</name>
</gene>
<feature type="transmembrane region" description="Helical" evidence="2">
    <location>
        <begin position="101"/>
        <end position="122"/>
    </location>
</feature>
<feature type="compositionally biased region" description="Basic and acidic residues" evidence="1">
    <location>
        <begin position="523"/>
        <end position="554"/>
    </location>
</feature>
<feature type="compositionally biased region" description="Gly residues" evidence="1">
    <location>
        <begin position="154"/>
        <end position="164"/>
    </location>
</feature>
<evidence type="ECO:0000313" key="3">
    <source>
        <dbReference type="EMBL" id="OCI31545.1"/>
    </source>
</evidence>
<proteinExistence type="predicted"/>
<feature type="transmembrane region" description="Helical" evidence="2">
    <location>
        <begin position="12"/>
        <end position="33"/>
    </location>
</feature>
<feature type="transmembrane region" description="Helical" evidence="2">
    <location>
        <begin position="39"/>
        <end position="58"/>
    </location>
</feature>
<reference evidence="3 4" key="1">
    <citation type="submission" date="2016-06" db="EMBL/GenBank/DDBJ databases">
        <title>Genome sequence of Oerskovia enterophila DSM 43852.</title>
        <authorList>
            <person name="Poehlein A."/>
            <person name="Jag V."/>
            <person name="Bengelsdorf F.R."/>
            <person name="Daniel R."/>
            <person name="Duerre P."/>
        </authorList>
    </citation>
    <scope>NUCLEOTIDE SEQUENCE [LARGE SCALE GENOMIC DNA]</scope>
    <source>
        <strain evidence="3 4">DSM 43852</strain>
    </source>
</reference>
<dbReference type="SUPFAM" id="SSF53649">
    <property type="entry name" value="Alkaline phosphatase-like"/>
    <property type="match status" value="1"/>
</dbReference>
<dbReference type="Proteomes" id="UP000093412">
    <property type="component" value="Unassembled WGS sequence"/>
</dbReference>
<dbReference type="Pfam" id="PF01663">
    <property type="entry name" value="Phosphodiest"/>
    <property type="match status" value="1"/>
</dbReference>
<dbReference type="Gene3D" id="3.40.720.10">
    <property type="entry name" value="Alkaline Phosphatase, subunit A"/>
    <property type="match status" value="1"/>
</dbReference>
<feature type="transmembrane region" description="Helical" evidence="2">
    <location>
        <begin position="70"/>
        <end position="89"/>
    </location>
</feature>